<reference evidence="1" key="1">
    <citation type="submission" date="2022-06" db="EMBL/GenBank/DDBJ databases">
        <title>Draft genome sequences of Leminorella grimontii str. JCM5902.</title>
        <authorList>
            <person name="Wakabayashi Y."/>
            <person name="Kojima K."/>
        </authorList>
    </citation>
    <scope>NUCLEOTIDE SEQUENCE</scope>
    <source>
        <strain evidence="1">JCM 5902</strain>
    </source>
</reference>
<dbReference type="EMBL" id="BRLH01000001">
    <property type="protein sequence ID" value="GKX54051.1"/>
    <property type="molecule type" value="Genomic_DNA"/>
</dbReference>
<accession>A0AAV5MW37</accession>
<keyword evidence="2" id="KW-1185">Reference proteome</keyword>
<dbReference type="RefSeq" id="WP_134389100.1">
    <property type="nucleotide sequence ID" value="NZ_BRLH01000001.1"/>
</dbReference>
<protein>
    <recommendedName>
        <fullName evidence="3">Phage protein</fullName>
    </recommendedName>
</protein>
<name>A0AAV5MW37_9GAMM</name>
<dbReference type="AlphaFoldDB" id="A0AAV5MW37"/>
<proteinExistence type="predicted"/>
<evidence type="ECO:0000313" key="1">
    <source>
        <dbReference type="EMBL" id="GKX54051.1"/>
    </source>
</evidence>
<gene>
    <name evidence="1" type="ORF">SOASR030_01630</name>
</gene>
<organism evidence="1 2">
    <name type="scientific">Leminorella grimontii</name>
    <dbReference type="NCBI Taxonomy" id="82981"/>
    <lineage>
        <taxon>Bacteria</taxon>
        <taxon>Pseudomonadati</taxon>
        <taxon>Pseudomonadota</taxon>
        <taxon>Gammaproteobacteria</taxon>
        <taxon>Enterobacterales</taxon>
        <taxon>Budviciaceae</taxon>
        <taxon>Leminorella</taxon>
    </lineage>
</organism>
<dbReference type="Proteomes" id="UP001058124">
    <property type="component" value="Unassembled WGS sequence"/>
</dbReference>
<comment type="caution">
    <text evidence="1">The sequence shown here is derived from an EMBL/GenBank/DDBJ whole genome shotgun (WGS) entry which is preliminary data.</text>
</comment>
<evidence type="ECO:0000313" key="2">
    <source>
        <dbReference type="Proteomes" id="UP001058124"/>
    </source>
</evidence>
<evidence type="ECO:0008006" key="3">
    <source>
        <dbReference type="Google" id="ProtNLM"/>
    </source>
</evidence>
<sequence length="169" mass="18858">MSDTDITKSKFEEFIFNLSDVDFTNKVGINKKTADNIRQSANKVMDIIPDDTPATEWNIDDIVESLLLIDDISDSAVKGYKSRVKSAVKKFIAYSNGKPIGSKPRDVKPKTKPTEPEVTAEQVKTFELPIPLRSSLILNIANLPTDLTEEEAERVCRIIKSYAVPARAE</sequence>